<evidence type="ECO:0000313" key="6">
    <source>
        <dbReference type="EMBL" id="KAJ5102711.1"/>
    </source>
</evidence>
<keyword evidence="7" id="KW-1185">Reference proteome</keyword>
<evidence type="ECO:0000256" key="3">
    <source>
        <dbReference type="ARBA" id="ARBA00023015"/>
    </source>
</evidence>
<dbReference type="InterPro" id="IPR013907">
    <property type="entry name" value="Sds3"/>
</dbReference>
<dbReference type="AlphaFoldDB" id="A0A9W9FM27"/>
<comment type="caution">
    <text evidence="6">The sequence shown here is derived from an EMBL/GenBank/DDBJ whole genome shotgun (WGS) entry which is preliminary data.</text>
</comment>
<dbReference type="GO" id="GO:0010468">
    <property type="term" value="P:regulation of gene expression"/>
    <property type="evidence" value="ECO:0007669"/>
    <property type="project" value="UniProtKB-ARBA"/>
</dbReference>
<dbReference type="GO" id="GO:0005654">
    <property type="term" value="C:nucleoplasm"/>
    <property type="evidence" value="ECO:0007669"/>
    <property type="project" value="UniProtKB-ARBA"/>
</dbReference>
<evidence type="ECO:0000256" key="1">
    <source>
        <dbReference type="ARBA" id="ARBA00004123"/>
    </source>
</evidence>
<dbReference type="EMBL" id="JAPQKI010000004">
    <property type="protein sequence ID" value="KAJ5102711.1"/>
    <property type="molecule type" value="Genomic_DNA"/>
</dbReference>
<reference evidence="6" key="1">
    <citation type="submission" date="2022-11" db="EMBL/GenBank/DDBJ databases">
        <authorList>
            <person name="Petersen C."/>
        </authorList>
    </citation>
    <scope>NUCLEOTIDE SEQUENCE</scope>
    <source>
        <strain evidence="6">IBT 30761</strain>
    </source>
</reference>
<organism evidence="6 7">
    <name type="scientific">Penicillium argentinense</name>
    <dbReference type="NCBI Taxonomy" id="1131581"/>
    <lineage>
        <taxon>Eukaryota</taxon>
        <taxon>Fungi</taxon>
        <taxon>Dikarya</taxon>
        <taxon>Ascomycota</taxon>
        <taxon>Pezizomycotina</taxon>
        <taxon>Eurotiomycetes</taxon>
        <taxon>Eurotiomycetidae</taxon>
        <taxon>Eurotiales</taxon>
        <taxon>Aspergillaceae</taxon>
        <taxon>Penicillium</taxon>
    </lineage>
</organism>
<keyword evidence="3" id="KW-0805">Transcription regulation</keyword>
<comment type="subcellular location">
    <subcellularLocation>
        <location evidence="1">Nucleus</location>
    </subcellularLocation>
</comment>
<evidence type="ECO:0000256" key="4">
    <source>
        <dbReference type="ARBA" id="ARBA00023163"/>
    </source>
</evidence>
<name>A0A9W9FM27_9EURO</name>
<keyword evidence="2" id="KW-0678">Repressor</keyword>
<gene>
    <name evidence="6" type="ORF">N7532_003240</name>
</gene>
<sequence length="96" mass="11404">MNPHQNSLDRLWKEYDWRVHFAKGKCNQLSGTLRERLMQDIMNKRSHHMRENEQLDIAGTNALLLHLNQVCITNPARPGWYWQQPQDQVLLKLGEV</sequence>
<accession>A0A9W9FM27</accession>
<protein>
    <submittedName>
        <fullName evidence="6">Uncharacterized protein</fullName>
    </submittedName>
</protein>
<evidence type="ECO:0000256" key="2">
    <source>
        <dbReference type="ARBA" id="ARBA00022491"/>
    </source>
</evidence>
<dbReference type="Pfam" id="PF08598">
    <property type="entry name" value="Sds3"/>
    <property type="match status" value="1"/>
</dbReference>
<evidence type="ECO:0000256" key="5">
    <source>
        <dbReference type="ARBA" id="ARBA00023242"/>
    </source>
</evidence>
<proteinExistence type="predicted"/>
<dbReference type="GeneID" id="81354713"/>
<keyword evidence="5" id="KW-0539">Nucleus</keyword>
<reference evidence="6" key="2">
    <citation type="journal article" date="2023" name="IMA Fungus">
        <title>Comparative genomic study of the Penicillium genus elucidates a diverse pangenome and 15 lateral gene transfer events.</title>
        <authorList>
            <person name="Petersen C."/>
            <person name="Sorensen T."/>
            <person name="Nielsen M.R."/>
            <person name="Sondergaard T.E."/>
            <person name="Sorensen J.L."/>
            <person name="Fitzpatrick D.A."/>
            <person name="Frisvad J.C."/>
            <person name="Nielsen K.L."/>
        </authorList>
    </citation>
    <scope>NUCLEOTIDE SEQUENCE</scope>
    <source>
        <strain evidence="6">IBT 30761</strain>
    </source>
</reference>
<dbReference type="RefSeq" id="XP_056476091.1">
    <property type="nucleotide sequence ID" value="XM_056615734.1"/>
</dbReference>
<dbReference type="Proteomes" id="UP001149074">
    <property type="component" value="Unassembled WGS sequence"/>
</dbReference>
<evidence type="ECO:0000313" key="7">
    <source>
        <dbReference type="Proteomes" id="UP001149074"/>
    </source>
</evidence>
<keyword evidence="4" id="KW-0804">Transcription</keyword>
<dbReference type="OrthoDB" id="70376at2759"/>